<dbReference type="InterPro" id="IPR037359">
    <property type="entry name" value="NST/OST"/>
</dbReference>
<keyword evidence="2" id="KW-0325">Glycoprotein</keyword>
<dbReference type="Pfam" id="PF00685">
    <property type="entry name" value="Sulfotransfer_1"/>
    <property type="match status" value="1"/>
</dbReference>
<dbReference type="Proteomes" id="UP000050827">
    <property type="component" value="Unassembled WGS sequence"/>
</dbReference>
<dbReference type="InterPro" id="IPR027417">
    <property type="entry name" value="P-loop_NTPase"/>
</dbReference>
<evidence type="ECO:0000256" key="2">
    <source>
        <dbReference type="ARBA" id="ARBA00023180"/>
    </source>
</evidence>
<feature type="domain" description="Sulfotransferase" evidence="3">
    <location>
        <begin position="4"/>
        <end position="227"/>
    </location>
</feature>
<gene>
    <name evidence="4" type="ORF">AAY42_05015</name>
</gene>
<dbReference type="EMBL" id="LCTZ01000002">
    <property type="protein sequence ID" value="KQC29335.1"/>
    <property type="molecule type" value="Genomic_DNA"/>
</dbReference>
<protein>
    <recommendedName>
        <fullName evidence="3">Sulfotransferase domain-containing protein</fullName>
    </recommendedName>
</protein>
<dbReference type="AlphaFoldDB" id="A0A0Q1BXE4"/>
<reference evidence="4 5" key="1">
    <citation type="submission" date="2015-04" db="EMBL/GenBank/DDBJ databases">
        <title>Complete genome of flavobacterium.</title>
        <authorList>
            <person name="Kwon Y.M."/>
            <person name="Kim S.-J."/>
        </authorList>
    </citation>
    <scope>NUCLEOTIDE SEQUENCE [LARGE SCALE GENOMIC DNA]</scope>
    <source>
        <strain evidence="4 5">DK169</strain>
    </source>
</reference>
<name>A0A0Q1BXE4_9FLAO</name>
<dbReference type="InterPro" id="IPR000863">
    <property type="entry name" value="Sulfotransferase_dom"/>
</dbReference>
<keyword evidence="1" id="KW-0808">Transferase</keyword>
<dbReference type="RefSeq" id="WP_055392989.1">
    <property type="nucleotide sequence ID" value="NZ_LCTZ01000002.1"/>
</dbReference>
<dbReference type="GO" id="GO:0008146">
    <property type="term" value="F:sulfotransferase activity"/>
    <property type="evidence" value="ECO:0007669"/>
    <property type="project" value="InterPro"/>
</dbReference>
<dbReference type="STRING" id="346185.AAY42_05015"/>
<evidence type="ECO:0000313" key="5">
    <source>
        <dbReference type="Proteomes" id="UP000050827"/>
    </source>
</evidence>
<dbReference type="Gene3D" id="3.40.50.300">
    <property type="entry name" value="P-loop containing nucleotide triphosphate hydrolases"/>
    <property type="match status" value="1"/>
</dbReference>
<accession>A0A0Q1BXE4</accession>
<keyword evidence="5" id="KW-1185">Reference proteome</keyword>
<dbReference type="PANTHER" id="PTHR10605:SF56">
    <property type="entry name" value="BIFUNCTIONAL HEPARAN SULFATE N-DEACETYLASE_N-SULFOTRANSFERASE"/>
    <property type="match status" value="1"/>
</dbReference>
<dbReference type="SUPFAM" id="SSF52540">
    <property type="entry name" value="P-loop containing nucleoside triphosphate hydrolases"/>
    <property type="match status" value="1"/>
</dbReference>
<evidence type="ECO:0000313" key="4">
    <source>
        <dbReference type="EMBL" id="KQC29335.1"/>
    </source>
</evidence>
<organism evidence="4 5">
    <name type="scientific">Flagellimonas eckloniae</name>
    <dbReference type="NCBI Taxonomy" id="346185"/>
    <lineage>
        <taxon>Bacteria</taxon>
        <taxon>Pseudomonadati</taxon>
        <taxon>Bacteroidota</taxon>
        <taxon>Flavobacteriia</taxon>
        <taxon>Flavobacteriales</taxon>
        <taxon>Flavobacteriaceae</taxon>
        <taxon>Flagellimonas</taxon>
    </lineage>
</organism>
<evidence type="ECO:0000256" key="1">
    <source>
        <dbReference type="ARBA" id="ARBA00022679"/>
    </source>
</evidence>
<dbReference type="PANTHER" id="PTHR10605">
    <property type="entry name" value="HEPARAN SULFATE SULFOTRANSFERASE"/>
    <property type="match status" value="1"/>
</dbReference>
<evidence type="ECO:0000259" key="3">
    <source>
        <dbReference type="Pfam" id="PF00685"/>
    </source>
</evidence>
<proteinExistence type="predicted"/>
<comment type="caution">
    <text evidence="4">The sequence shown here is derived from an EMBL/GenBank/DDBJ whole genome shotgun (WGS) entry which is preliminary data.</text>
</comment>
<dbReference type="OrthoDB" id="981508at2"/>
<sequence length="299" mass="35220">MKLDFVIIGGQKCGSTYIQNVIDNHPEINMVEKESPHFEDPDYANNGLARLKKKLDNLDQSKILGIKRPNYLGKPEVADRIHQLNPKMKLIAILRNPLDRFKSAYFHQMSYGVGPVLPLNTGALRLLNGDLKEQYPRTSEVLDFGLYSKHLEKYTSMFGENLLTLTFDELKHDNLAVIKKCYHFLGVDDSYIPHQILDKRPMKVNYSLQSARFLTLRNRFRFDYNKDKTRIYQKKKTFGDRLCIKSIEFFNDLVFIKILKQKKKPKFTNEIRERLIRWYLQDIELLEQIINKDLSAWKS</sequence>